<dbReference type="SUPFAM" id="SSF51735">
    <property type="entry name" value="NAD(P)-binding Rossmann-fold domains"/>
    <property type="match status" value="1"/>
</dbReference>
<evidence type="ECO:0000313" key="2">
    <source>
        <dbReference type="Proteomes" id="UP000717696"/>
    </source>
</evidence>
<name>A0A9P9EC77_9HYPO</name>
<keyword evidence="2" id="KW-1185">Reference proteome</keyword>
<dbReference type="Pfam" id="PF00106">
    <property type="entry name" value="adh_short"/>
    <property type="match status" value="1"/>
</dbReference>
<evidence type="ECO:0000313" key="1">
    <source>
        <dbReference type="EMBL" id="KAH7134496.1"/>
    </source>
</evidence>
<comment type="caution">
    <text evidence="1">The sequence shown here is derived from an EMBL/GenBank/DDBJ whole genome shotgun (WGS) entry which is preliminary data.</text>
</comment>
<accession>A0A9P9EC77</accession>
<proteinExistence type="predicted"/>
<dbReference type="Proteomes" id="UP000717696">
    <property type="component" value="Unassembled WGS sequence"/>
</dbReference>
<dbReference type="AlphaFoldDB" id="A0A9P9EC77"/>
<sequence length="50" mass="5003">MSAGPRLNFPQGMLAGQTAIITGAAQGIGAETAVIMAREGCKVVITDLDG</sequence>
<dbReference type="Gene3D" id="3.40.50.720">
    <property type="entry name" value="NAD(P)-binding Rossmann-like Domain"/>
    <property type="match status" value="1"/>
</dbReference>
<dbReference type="InterPro" id="IPR002347">
    <property type="entry name" value="SDR_fam"/>
</dbReference>
<reference evidence="1" key="1">
    <citation type="journal article" date="2021" name="Nat. Commun.">
        <title>Genetic determinants of endophytism in the Arabidopsis root mycobiome.</title>
        <authorList>
            <person name="Mesny F."/>
            <person name="Miyauchi S."/>
            <person name="Thiergart T."/>
            <person name="Pickel B."/>
            <person name="Atanasova L."/>
            <person name="Karlsson M."/>
            <person name="Huettel B."/>
            <person name="Barry K.W."/>
            <person name="Haridas S."/>
            <person name="Chen C."/>
            <person name="Bauer D."/>
            <person name="Andreopoulos W."/>
            <person name="Pangilinan J."/>
            <person name="LaButti K."/>
            <person name="Riley R."/>
            <person name="Lipzen A."/>
            <person name="Clum A."/>
            <person name="Drula E."/>
            <person name="Henrissat B."/>
            <person name="Kohler A."/>
            <person name="Grigoriev I.V."/>
            <person name="Martin F.M."/>
            <person name="Hacquard S."/>
        </authorList>
    </citation>
    <scope>NUCLEOTIDE SEQUENCE</scope>
    <source>
        <strain evidence="1">MPI-CAGE-AT-0021</strain>
    </source>
</reference>
<gene>
    <name evidence="1" type="ORF">B0J13DRAFT_480034</name>
</gene>
<dbReference type="EMBL" id="JAGMUU010000017">
    <property type="protein sequence ID" value="KAH7134496.1"/>
    <property type="molecule type" value="Genomic_DNA"/>
</dbReference>
<organism evidence="1 2">
    <name type="scientific">Dactylonectria estremocensis</name>
    <dbReference type="NCBI Taxonomy" id="1079267"/>
    <lineage>
        <taxon>Eukaryota</taxon>
        <taxon>Fungi</taxon>
        <taxon>Dikarya</taxon>
        <taxon>Ascomycota</taxon>
        <taxon>Pezizomycotina</taxon>
        <taxon>Sordariomycetes</taxon>
        <taxon>Hypocreomycetidae</taxon>
        <taxon>Hypocreales</taxon>
        <taxon>Nectriaceae</taxon>
        <taxon>Dactylonectria</taxon>
    </lineage>
</organism>
<protein>
    <submittedName>
        <fullName evidence="1">Uncharacterized protein</fullName>
    </submittedName>
</protein>
<feature type="non-terminal residue" evidence="1">
    <location>
        <position position="50"/>
    </location>
</feature>
<dbReference type="InterPro" id="IPR036291">
    <property type="entry name" value="NAD(P)-bd_dom_sf"/>
</dbReference>